<proteinExistence type="predicted"/>
<protein>
    <submittedName>
        <fullName evidence="2">Uncharacterized protein</fullName>
    </submittedName>
</protein>
<evidence type="ECO:0000256" key="1">
    <source>
        <dbReference type="SAM" id="MobiDB-lite"/>
    </source>
</evidence>
<dbReference type="AlphaFoldDB" id="A0A080LWQ0"/>
<comment type="caution">
    <text evidence="2">The sequence shown here is derived from an EMBL/GenBank/DDBJ whole genome shotgun (WGS) entry which is preliminary data.</text>
</comment>
<accession>A0A080LWQ0</accession>
<dbReference type="EMBL" id="JDVG02000283">
    <property type="protein sequence ID" value="KFB73113.1"/>
    <property type="molecule type" value="Genomic_DNA"/>
</dbReference>
<feature type="region of interest" description="Disordered" evidence="1">
    <location>
        <begin position="1"/>
        <end position="23"/>
    </location>
</feature>
<reference evidence="2 3" key="1">
    <citation type="submission" date="2014-02" db="EMBL/GenBank/DDBJ databases">
        <title>Expanding our view of genomic diversity in Candidatus Accumulibacter clades.</title>
        <authorList>
            <person name="Skennerton C.T."/>
            <person name="Barr J.J."/>
            <person name="Slater F.R."/>
            <person name="Bond P.L."/>
            <person name="Tyson G.W."/>
        </authorList>
    </citation>
    <scope>NUCLEOTIDE SEQUENCE [LARGE SCALE GENOMIC DNA]</scope>
    <source>
        <strain evidence="3">BA-91</strain>
    </source>
</reference>
<gene>
    <name evidence="2" type="ORF">AW09_001640</name>
</gene>
<sequence>MALPDPPEIASRGKAGQLGDSLDRELPLGEQFARPRDAQPLLIPDDTDARVLGKQACQMAGADMRLRGKLVDRPRTRGILRDRVLRAMDGGVQVVAVGEPRRELRIVAAAALVDDQPA</sequence>
<dbReference type="Proteomes" id="UP000020077">
    <property type="component" value="Unassembled WGS sequence"/>
</dbReference>
<evidence type="ECO:0000313" key="3">
    <source>
        <dbReference type="Proteomes" id="UP000020077"/>
    </source>
</evidence>
<name>A0A080LWQ0_9PROT</name>
<evidence type="ECO:0000313" key="2">
    <source>
        <dbReference type="EMBL" id="KFB73113.1"/>
    </source>
</evidence>
<organism evidence="2 3">
    <name type="scientific">Candidatus Accumulibacter phosphatis</name>
    <dbReference type="NCBI Taxonomy" id="327160"/>
    <lineage>
        <taxon>Bacteria</taxon>
        <taxon>Pseudomonadati</taxon>
        <taxon>Pseudomonadota</taxon>
        <taxon>Betaproteobacteria</taxon>
        <taxon>Candidatus Accumulibacter</taxon>
    </lineage>
</organism>